<comment type="caution">
    <text evidence="2">The sequence shown here is derived from an EMBL/GenBank/DDBJ whole genome shotgun (WGS) entry which is preliminary data.</text>
</comment>
<accession>A0A955L511</accession>
<dbReference type="Proteomes" id="UP000783287">
    <property type="component" value="Unassembled WGS sequence"/>
</dbReference>
<protein>
    <submittedName>
        <fullName evidence="2">DUF3179 domain-containing protein</fullName>
    </submittedName>
</protein>
<reference evidence="2" key="2">
    <citation type="journal article" date="2021" name="Microbiome">
        <title>Successional dynamics and alternative stable states in a saline activated sludge microbial community over 9 years.</title>
        <authorList>
            <person name="Wang Y."/>
            <person name="Ye J."/>
            <person name="Ju F."/>
            <person name="Liu L."/>
            <person name="Boyd J.A."/>
            <person name="Deng Y."/>
            <person name="Parks D.H."/>
            <person name="Jiang X."/>
            <person name="Yin X."/>
            <person name="Woodcroft B.J."/>
            <person name="Tyson G.W."/>
            <person name="Hugenholtz P."/>
            <person name="Polz M.F."/>
            <person name="Zhang T."/>
        </authorList>
    </citation>
    <scope>NUCLEOTIDE SEQUENCE</scope>
    <source>
        <strain evidence="2">HKST-UBA14</strain>
    </source>
</reference>
<evidence type="ECO:0000256" key="1">
    <source>
        <dbReference type="SAM" id="Phobius"/>
    </source>
</evidence>
<evidence type="ECO:0000313" key="2">
    <source>
        <dbReference type="EMBL" id="MCA9383030.1"/>
    </source>
</evidence>
<keyword evidence="1" id="KW-1133">Transmembrane helix</keyword>
<keyword evidence="1" id="KW-0472">Membrane</keyword>
<keyword evidence="1" id="KW-0812">Transmembrane</keyword>
<gene>
    <name evidence="2" type="ORF">KC909_01570</name>
</gene>
<organism evidence="2 3">
    <name type="scientific">Candidatus Dojkabacteria bacterium</name>
    <dbReference type="NCBI Taxonomy" id="2099670"/>
    <lineage>
        <taxon>Bacteria</taxon>
        <taxon>Candidatus Dojkabacteria</taxon>
    </lineage>
</organism>
<dbReference type="AlphaFoldDB" id="A0A955L511"/>
<dbReference type="EMBL" id="JAGQLK010000021">
    <property type="protein sequence ID" value="MCA9383030.1"/>
    <property type="molecule type" value="Genomic_DNA"/>
</dbReference>
<dbReference type="InterPro" id="IPR021516">
    <property type="entry name" value="DUF3179"/>
</dbReference>
<evidence type="ECO:0000313" key="3">
    <source>
        <dbReference type="Proteomes" id="UP000783287"/>
    </source>
</evidence>
<proteinExistence type="predicted"/>
<dbReference type="Pfam" id="PF11376">
    <property type="entry name" value="DUF3179"/>
    <property type="match status" value="1"/>
</dbReference>
<feature type="transmembrane region" description="Helical" evidence="1">
    <location>
        <begin position="21"/>
        <end position="42"/>
    </location>
</feature>
<sequence length="358" mass="40971">MPEKKSATNNVKQVLENTNKTIHGIWVLLSIVSVFLIIIYFVNNRGAEEGIQGEYADLNQFGCTVTAQENVLIPDSTPLNTITQISTIDYDNDVYQTELTKNGIPAIVEPKYTDYLELDNCMREDDEVLVIEYEGKVRIYPGKLVASHLVVNDTIKGLPILVTKCNLCNSYRVYVREYRNEELFFGVSGLLYKNNDLIFDHKTESLWTQFDGTAKVGTFTDASLESLPFKIMGYAKAKELYPEAELISFDTGFRRNYEYSGFEEFAQVDDIVIPIKNFSPDLPIKEDIIGFELDGQKYAVTENRLYYSGSYEDKVAGHLVKISLVDGSIKFEIDGEEKPFVKSFWYVWYDFYPETIIL</sequence>
<name>A0A955L511_9BACT</name>
<reference evidence="2" key="1">
    <citation type="submission" date="2020-04" db="EMBL/GenBank/DDBJ databases">
        <authorList>
            <person name="Zhang T."/>
        </authorList>
    </citation>
    <scope>NUCLEOTIDE SEQUENCE</scope>
    <source>
        <strain evidence="2">HKST-UBA14</strain>
    </source>
</reference>